<dbReference type="AlphaFoldDB" id="A0A8T9Q801"/>
<dbReference type="PROSITE" id="PS51257">
    <property type="entry name" value="PROKAR_LIPOPROTEIN"/>
    <property type="match status" value="1"/>
</dbReference>
<reference evidence="2" key="1">
    <citation type="submission" date="2022-04" db="EMBL/GenBank/DDBJ databases">
        <title>Hymenobacter sp. isolated from the air.</title>
        <authorList>
            <person name="Won M."/>
            <person name="Lee C.-M."/>
            <person name="Woen H.-Y."/>
            <person name="Kwon S.-W."/>
        </authorList>
    </citation>
    <scope>NUCLEOTIDE SEQUENCE</scope>
    <source>
        <strain evidence="2">5116S-3</strain>
    </source>
</reference>
<gene>
    <name evidence="2" type="ORF">MUN79_27175</name>
</gene>
<accession>A0A8T9Q801</accession>
<evidence type="ECO:0000256" key="1">
    <source>
        <dbReference type="SAM" id="MobiDB-lite"/>
    </source>
</evidence>
<evidence type="ECO:0000313" key="3">
    <source>
        <dbReference type="Proteomes" id="UP000831796"/>
    </source>
</evidence>
<organism evidence="2 3">
    <name type="scientific">Hymenobacter cellulosilyticus</name>
    <dbReference type="NCBI Taxonomy" id="2932248"/>
    <lineage>
        <taxon>Bacteria</taxon>
        <taxon>Pseudomonadati</taxon>
        <taxon>Bacteroidota</taxon>
        <taxon>Cytophagia</taxon>
        <taxon>Cytophagales</taxon>
        <taxon>Hymenobacteraceae</taxon>
        <taxon>Hymenobacter</taxon>
    </lineage>
</organism>
<feature type="region of interest" description="Disordered" evidence="1">
    <location>
        <begin position="41"/>
        <end position="61"/>
    </location>
</feature>
<sequence>MLRRLLFLLSVPMLLASCEKESDTAAPTVSQAVFETQVQGRGWQESWEEEQPGSDIKIFRPETVELPASRPRYGFRLEADGVFIGRGPSPTDGIAVFPGRWIIERNQQLRVTPSGQSASYGLQIISLQDDVLKIRRVE</sequence>
<dbReference type="KEGG" id="hcu:MUN79_27175"/>
<dbReference type="Proteomes" id="UP000831796">
    <property type="component" value="Chromosome"/>
</dbReference>
<protein>
    <submittedName>
        <fullName evidence="2">Uncharacterized protein</fullName>
    </submittedName>
</protein>
<dbReference type="RefSeq" id="WP_244675591.1">
    <property type="nucleotide sequence ID" value="NZ_CP095046.1"/>
</dbReference>
<evidence type="ECO:0000313" key="2">
    <source>
        <dbReference type="EMBL" id="UOQ72198.1"/>
    </source>
</evidence>
<proteinExistence type="predicted"/>
<dbReference type="EMBL" id="CP095046">
    <property type="protein sequence ID" value="UOQ72198.1"/>
    <property type="molecule type" value="Genomic_DNA"/>
</dbReference>
<name>A0A8T9Q801_9BACT</name>
<keyword evidence="3" id="KW-1185">Reference proteome</keyword>